<name>A0A1W6BQI1_9RHAB</name>
<protein>
    <submittedName>
        <fullName evidence="2">X protein</fullName>
    </submittedName>
</protein>
<feature type="compositionally biased region" description="Acidic residues" evidence="1">
    <location>
        <begin position="40"/>
        <end position="53"/>
    </location>
</feature>
<feature type="region of interest" description="Disordered" evidence="1">
    <location>
        <begin position="1"/>
        <end position="58"/>
    </location>
</feature>
<dbReference type="Proteomes" id="UP000678181">
    <property type="component" value="Segment"/>
</dbReference>
<dbReference type="EMBL" id="KY549567">
    <property type="protein sequence ID" value="ARJ54292.1"/>
    <property type="molecule type" value="Viral_cRNA"/>
</dbReference>
<accession>A0A1W6BQI1</accession>
<evidence type="ECO:0000313" key="2">
    <source>
        <dbReference type="EMBL" id="ARJ54292.1"/>
    </source>
</evidence>
<organism evidence="2 3">
    <name type="scientific">constricta yellow dwarf virus</name>
    <dbReference type="NCBI Taxonomy" id="3020400"/>
    <lineage>
        <taxon>Viruses</taxon>
        <taxon>Riboviria</taxon>
        <taxon>Orthornavirae</taxon>
        <taxon>Negarnaviricota</taxon>
        <taxon>Haploviricotina</taxon>
        <taxon>Monjiviricetes</taxon>
        <taxon>Mononegavirales</taxon>
        <taxon>Rhabdoviridae</taxon>
        <taxon>Betarhabdovirinae</taxon>
        <taxon>Alphanucleorhabdovirus</taxon>
        <taxon>Alphanucleorhabdovirus constrictae</taxon>
    </lineage>
</organism>
<feature type="compositionally biased region" description="Basic and acidic residues" evidence="1">
    <location>
        <begin position="18"/>
        <end position="32"/>
    </location>
</feature>
<evidence type="ECO:0000256" key="1">
    <source>
        <dbReference type="SAM" id="MobiDB-lite"/>
    </source>
</evidence>
<keyword evidence="3" id="KW-1185">Reference proteome</keyword>
<sequence length="79" mass="8914">MEATAKDRTPEQAPNTPEKQEKTLKPEAKEDLTDIPIEGSDTEDFSEEYEDYAETPGICDNDSDIYDLMAECNHGEWGD</sequence>
<feature type="compositionally biased region" description="Basic and acidic residues" evidence="1">
    <location>
        <begin position="1"/>
        <end position="10"/>
    </location>
</feature>
<evidence type="ECO:0000313" key="3">
    <source>
        <dbReference type="Proteomes" id="UP000678181"/>
    </source>
</evidence>
<proteinExistence type="predicted"/>
<reference evidence="2 3" key="1">
    <citation type="submission" date="2017-01" db="EMBL/GenBank/DDBJ databases">
        <authorList>
            <person name="Jang C."/>
            <person name="Goodin M.M."/>
        </authorList>
    </citation>
    <scope>NUCLEOTIDE SEQUENCE [LARGE SCALE GENOMIC DNA]</scope>
    <source>
        <strain evidence="2 3">CYDV-constricta</strain>
    </source>
</reference>
<gene>
    <name evidence="2" type="primary">X</name>
</gene>